<evidence type="ECO:0000313" key="2">
    <source>
        <dbReference type="Proteomes" id="UP001164746"/>
    </source>
</evidence>
<protein>
    <submittedName>
        <fullName evidence="1">ZC4H2-like protein</fullName>
    </submittedName>
</protein>
<dbReference type="Gene3D" id="2.170.300.10">
    <property type="entry name" value="Tie2 ligand-binding domain superfamily"/>
    <property type="match status" value="1"/>
</dbReference>
<dbReference type="PANTHER" id="PTHR31058:SF2">
    <property type="entry name" value="ZINC FINGER C4H2 DOMAIN-CONTAINING PROTEIN"/>
    <property type="match status" value="1"/>
</dbReference>
<organism evidence="1 2">
    <name type="scientific">Mya arenaria</name>
    <name type="common">Soft-shell clam</name>
    <dbReference type="NCBI Taxonomy" id="6604"/>
    <lineage>
        <taxon>Eukaryota</taxon>
        <taxon>Metazoa</taxon>
        <taxon>Spiralia</taxon>
        <taxon>Lophotrochozoa</taxon>
        <taxon>Mollusca</taxon>
        <taxon>Bivalvia</taxon>
        <taxon>Autobranchia</taxon>
        <taxon>Heteroconchia</taxon>
        <taxon>Euheterodonta</taxon>
        <taxon>Imparidentia</taxon>
        <taxon>Neoheterodontei</taxon>
        <taxon>Myida</taxon>
        <taxon>Myoidea</taxon>
        <taxon>Myidae</taxon>
        <taxon>Mya</taxon>
    </lineage>
</organism>
<dbReference type="EMBL" id="CP111014">
    <property type="protein sequence ID" value="WAQ98869.1"/>
    <property type="molecule type" value="Genomic_DNA"/>
</dbReference>
<gene>
    <name evidence="1" type="ORF">MAR_023242</name>
</gene>
<reference evidence="1" key="1">
    <citation type="submission" date="2022-11" db="EMBL/GenBank/DDBJ databases">
        <title>Centuries of genome instability and evolution in soft-shell clam transmissible cancer (bioRxiv).</title>
        <authorList>
            <person name="Hart S.F.M."/>
            <person name="Yonemitsu M.A."/>
            <person name="Giersch R.M."/>
            <person name="Beal B.F."/>
            <person name="Arriagada G."/>
            <person name="Davis B.W."/>
            <person name="Ostrander E.A."/>
            <person name="Goff S.P."/>
            <person name="Metzger M.J."/>
        </authorList>
    </citation>
    <scope>NUCLEOTIDE SEQUENCE</scope>
    <source>
        <strain evidence="1">MELC-2E11</strain>
        <tissue evidence="1">Siphon/mantle</tissue>
    </source>
</reference>
<accession>A0ABY7DQM4</accession>
<dbReference type="PANTHER" id="PTHR31058">
    <property type="entry name" value="ZINC FINGER C4H2 DOMAIN-CONTAINING PROTEIN"/>
    <property type="match status" value="1"/>
</dbReference>
<keyword evidence="2" id="KW-1185">Reference proteome</keyword>
<name>A0ABY7DQM4_MYAAR</name>
<dbReference type="InterPro" id="IPR018482">
    <property type="entry name" value="Znf-C4H2"/>
</dbReference>
<dbReference type="Proteomes" id="UP001164746">
    <property type="component" value="Chromosome 3"/>
</dbReference>
<dbReference type="Pfam" id="PF10146">
    <property type="entry name" value="zf-C4H2"/>
    <property type="match status" value="1"/>
</dbReference>
<sequence>MEGTIKQAEEERNRSLDTAKQLYEDYRPLKTEVDSLQGRLGLQPLPDIQDEDENITPQCVFDNVTPKTARTAQTGIQATTHSNEGCRNIRNGYCVSKGSWNSGQPDPFLKFPNFLLNNTFCHCWHGHSHRFLLFTGKYLSGYVVEAAQVPGGNITSVFTDDSECPYLRWGDLCENKCGHCLDDYCYDWNGYCKNGCESSYKTTDMCLDECEDGRFGKGCFGTCGHCLDGLACNKLTGYCDQGCAPGWTALLTCKQVSIICDQGRAP</sequence>
<proteinExistence type="predicted"/>
<evidence type="ECO:0000313" key="1">
    <source>
        <dbReference type="EMBL" id="WAQ98869.1"/>
    </source>
</evidence>